<keyword evidence="2" id="KW-1003">Cell membrane</keyword>
<protein>
    <submittedName>
        <fullName evidence="8">CopD family protein</fullName>
    </submittedName>
</protein>
<evidence type="ECO:0000259" key="7">
    <source>
        <dbReference type="Pfam" id="PF05425"/>
    </source>
</evidence>
<evidence type="ECO:0000313" key="9">
    <source>
        <dbReference type="Proteomes" id="UP001597299"/>
    </source>
</evidence>
<keyword evidence="5 6" id="KW-0472">Membrane</keyword>
<evidence type="ECO:0000256" key="2">
    <source>
        <dbReference type="ARBA" id="ARBA00022475"/>
    </source>
</evidence>
<organism evidence="8 9">
    <name type="scientific">Ancylobacter oerskovii</name>
    <dbReference type="NCBI Taxonomy" id="459519"/>
    <lineage>
        <taxon>Bacteria</taxon>
        <taxon>Pseudomonadati</taxon>
        <taxon>Pseudomonadota</taxon>
        <taxon>Alphaproteobacteria</taxon>
        <taxon>Hyphomicrobiales</taxon>
        <taxon>Xanthobacteraceae</taxon>
        <taxon>Ancylobacter</taxon>
    </lineage>
</organism>
<accession>A0ABW4Z2Z7</accession>
<dbReference type="Proteomes" id="UP001597299">
    <property type="component" value="Unassembled WGS sequence"/>
</dbReference>
<keyword evidence="4 6" id="KW-1133">Transmembrane helix</keyword>
<feature type="transmembrane region" description="Helical" evidence="6">
    <location>
        <begin position="153"/>
        <end position="179"/>
    </location>
</feature>
<feature type="domain" description="Copper resistance protein D" evidence="7">
    <location>
        <begin position="186"/>
        <end position="284"/>
    </location>
</feature>
<dbReference type="PANTHER" id="PTHR34820">
    <property type="entry name" value="INNER MEMBRANE PROTEIN YEBZ"/>
    <property type="match status" value="1"/>
</dbReference>
<dbReference type="EMBL" id="JBHUHD010000001">
    <property type="protein sequence ID" value="MFD2142608.1"/>
    <property type="molecule type" value="Genomic_DNA"/>
</dbReference>
<evidence type="ECO:0000256" key="5">
    <source>
        <dbReference type="ARBA" id="ARBA00023136"/>
    </source>
</evidence>
<keyword evidence="9" id="KW-1185">Reference proteome</keyword>
<feature type="transmembrane region" description="Helical" evidence="6">
    <location>
        <begin position="262"/>
        <end position="285"/>
    </location>
</feature>
<feature type="transmembrane region" description="Helical" evidence="6">
    <location>
        <begin position="228"/>
        <end position="250"/>
    </location>
</feature>
<dbReference type="PANTHER" id="PTHR34820:SF4">
    <property type="entry name" value="INNER MEMBRANE PROTEIN YEBZ"/>
    <property type="match status" value="1"/>
</dbReference>
<evidence type="ECO:0000256" key="3">
    <source>
        <dbReference type="ARBA" id="ARBA00022692"/>
    </source>
</evidence>
<comment type="subcellular location">
    <subcellularLocation>
        <location evidence="1">Cell membrane</location>
        <topology evidence="1">Multi-pass membrane protein</topology>
    </subcellularLocation>
</comment>
<comment type="caution">
    <text evidence="8">The sequence shown here is derived from an EMBL/GenBank/DDBJ whole genome shotgun (WGS) entry which is preliminary data.</text>
</comment>
<evidence type="ECO:0000313" key="8">
    <source>
        <dbReference type="EMBL" id="MFD2142608.1"/>
    </source>
</evidence>
<gene>
    <name evidence="8" type="ORF">ACFSNC_19550</name>
</gene>
<evidence type="ECO:0000256" key="6">
    <source>
        <dbReference type="SAM" id="Phobius"/>
    </source>
</evidence>
<feature type="transmembrane region" description="Helical" evidence="6">
    <location>
        <begin position="123"/>
        <end position="141"/>
    </location>
</feature>
<evidence type="ECO:0000256" key="1">
    <source>
        <dbReference type="ARBA" id="ARBA00004651"/>
    </source>
</evidence>
<evidence type="ECO:0000256" key="4">
    <source>
        <dbReference type="ARBA" id="ARBA00022989"/>
    </source>
</evidence>
<dbReference type="RefSeq" id="WP_213353656.1">
    <property type="nucleotide sequence ID" value="NZ_JAHBGB010000037.1"/>
</dbReference>
<feature type="transmembrane region" description="Helical" evidence="6">
    <location>
        <begin position="89"/>
        <end position="111"/>
    </location>
</feature>
<proteinExistence type="predicted"/>
<keyword evidence="3 6" id="KW-0812">Transmembrane</keyword>
<name>A0ABW4Z2Z7_9HYPH</name>
<dbReference type="InterPro" id="IPR008457">
    <property type="entry name" value="Cu-R_CopD_dom"/>
</dbReference>
<feature type="transmembrane region" description="Helical" evidence="6">
    <location>
        <begin position="51"/>
        <end position="69"/>
    </location>
</feature>
<dbReference type="InterPro" id="IPR032694">
    <property type="entry name" value="CopC/D"/>
</dbReference>
<feature type="transmembrane region" description="Helical" evidence="6">
    <location>
        <begin position="317"/>
        <end position="336"/>
    </location>
</feature>
<reference evidence="9" key="1">
    <citation type="journal article" date="2019" name="Int. J. Syst. Evol. Microbiol.">
        <title>The Global Catalogue of Microorganisms (GCM) 10K type strain sequencing project: providing services to taxonomists for standard genome sequencing and annotation.</title>
        <authorList>
            <consortium name="The Broad Institute Genomics Platform"/>
            <consortium name="The Broad Institute Genome Sequencing Center for Infectious Disease"/>
            <person name="Wu L."/>
            <person name="Ma J."/>
        </authorList>
    </citation>
    <scope>NUCLEOTIDE SEQUENCE [LARGE SCALE GENOMIC DNA]</scope>
    <source>
        <strain evidence="9">CCM 7435</strain>
    </source>
</reference>
<feature type="transmembrane region" description="Helical" evidence="6">
    <location>
        <begin position="20"/>
        <end position="39"/>
    </location>
</feature>
<feature type="transmembrane region" description="Helical" evidence="6">
    <location>
        <begin position="341"/>
        <end position="363"/>
    </location>
</feature>
<feature type="transmembrane region" description="Helical" evidence="6">
    <location>
        <begin position="191"/>
        <end position="208"/>
    </location>
</feature>
<dbReference type="Pfam" id="PF05425">
    <property type="entry name" value="CopD"/>
    <property type="match status" value="1"/>
</dbReference>
<sequence length="622" mass="64591">MPDPGSAMLLPLARGLELAAALSLFGTLVGALVVVPPGAAGPALRRQLVRLLRASLAASLAGAALWLPLQAVAITGAATFADLVAQSGLVATSTHFGTGLAARSALLLAAVAMAGRLESRRRLAVATLLAGIGLALQARLGHAAAADGALLPAAVALHVLAAGAWLGGLAPLGLALRALPIPLAARLLRRFSLVGGGAILVLAGSAVLQSRELIGDLGGWFGTRYGGLALAKIGGLTLLLAIAALNRLLLTPRIGSRNGRRALVVSIAIETLVGLAVVAVAVALATSPPAVHEVPLWPFAERPDLSRLDDPYIGRHVWRIAAFAAVLLAGIASLLWRRTRLLGPALAVATLWLLPLPNLRLLAMPAHPTSYQHSQTGYTASSIARGLDLVKRHCTDACFRPKDDPTDLTPYGLWQRGDGDLYWWLAEVFDRIGHSPFAYGTIAELEPRQRWQLIDYFRARAAGTAVAEAGAWPFPVLAPDMPLRCGERRLDLDALRGRPVHIAFRAGAAPGRLPPLPAGLDYVIVVVSRTEGPPPSAETSCLVSLPDVWTAYAAASGLDEEGLDGADLLVDANGWLRLRRLPGGGIAAAPETAAPGLASWDQAAATVATQPFAAGDVGGHGH</sequence>